<protein>
    <submittedName>
        <fullName evidence="1">Uncharacterized protein</fullName>
    </submittedName>
</protein>
<evidence type="ECO:0000313" key="1">
    <source>
        <dbReference type="EMBL" id="SVD83636.1"/>
    </source>
</evidence>
<reference evidence="1" key="1">
    <citation type="submission" date="2018-05" db="EMBL/GenBank/DDBJ databases">
        <authorList>
            <person name="Lanie J.A."/>
            <person name="Ng W.-L."/>
            <person name="Kazmierczak K.M."/>
            <person name="Andrzejewski T.M."/>
            <person name="Davidsen T.M."/>
            <person name="Wayne K.J."/>
            <person name="Tettelin H."/>
            <person name="Glass J.I."/>
            <person name="Rusch D."/>
            <person name="Podicherti R."/>
            <person name="Tsui H.-C.T."/>
            <person name="Winkler M.E."/>
        </authorList>
    </citation>
    <scope>NUCLEOTIDE SEQUENCE</scope>
</reference>
<gene>
    <name evidence="1" type="ORF">METZ01_LOCUS436490</name>
</gene>
<sequence length="39" mass="4354">MPRTAKKKKPVVSSAKASKYDAHHAVINNTYGDFADLRH</sequence>
<dbReference type="AlphaFoldDB" id="A0A382YK13"/>
<dbReference type="EMBL" id="UINC01176489">
    <property type="protein sequence ID" value="SVD83636.1"/>
    <property type="molecule type" value="Genomic_DNA"/>
</dbReference>
<feature type="non-terminal residue" evidence="1">
    <location>
        <position position="39"/>
    </location>
</feature>
<accession>A0A382YK13</accession>
<organism evidence="1">
    <name type="scientific">marine metagenome</name>
    <dbReference type="NCBI Taxonomy" id="408172"/>
    <lineage>
        <taxon>unclassified sequences</taxon>
        <taxon>metagenomes</taxon>
        <taxon>ecological metagenomes</taxon>
    </lineage>
</organism>
<name>A0A382YK13_9ZZZZ</name>
<proteinExistence type="predicted"/>